<feature type="non-terminal residue" evidence="1">
    <location>
        <position position="1"/>
    </location>
</feature>
<gene>
    <name evidence="1" type="ORF">WKI299_LOCUS4826</name>
</gene>
<evidence type="ECO:0000313" key="2">
    <source>
        <dbReference type="Proteomes" id="UP000663856"/>
    </source>
</evidence>
<dbReference type="Proteomes" id="UP000663856">
    <property type="component" value="Unassembled WGS sequence"/>
</dbReference>
<organism evidence="1 2">
    <name type="scientific">Rotaria magnacalcarata</name>
    <dbReference type="NCBI Taxonomy" id="392030"/>
    <lineage>
        <taxon>Eukaryota</taxon>
        <taxon>Metazoa</taxon>
        <taxon>Spiralia</taxon>
        <taxon>Gnathifera</taxon>
        <taxon>Rotifera</taxon>
        <taxon>Eurotatoria</taxon>
        <taxon>Bdelloidea</taxon>
        <taxon>Philodinida</taxon>
        <taxon>Philodinidae</taxon>
        <taxon>Rotaria</taxon>
    </lineage>
</organism>
<evidence type="ECO:0000313" key="1">
    <source>
        <dbReference type="EMBL" id="CAF2002278.1"/>
    </source>
</evidence>
<sequence>LKITSRRASHDNNWDSKIIHINEVFG</sequence>
<accession>A0A816MMV9</accession>
<dbReference type="AlphaFoldDB" id="A0A816MMV9"/>
<proteinExistence type="predicted"/>
<name>A0A816MMV9_9BILA</name>
<reference evidence="1" key="1">
    <citation type="submission" date="2021-02" db="EMBL/GenBank/DDBJ databases">
        <authorList>
            <person name="Nowell W R."/>
        </authorList>
    </citation>
    <scope>NUCLEOTIDE SEQUENCE</scope>
</reference>
<protein>
    <submittedName>
        <fullName evidence="1">Uncharacterized protein</fullName>
    </submittedName>
</protein>
<dbReference type="EMBL" id="CAJNRF010001227">
    <property type="protein sequence ID" value="CAF2002278.1"/>
    <property type="molecule type" value="Genomic_DNA"/>
</dbReference>
<comment type="caution">
    <text evidence="1">The sequence shown here is derived from an EMBL/GenBank/DDBJ whole genome shotgun (WGS) entry which is preliminary data.</text>
</comment>